<comment type="caution">
    <text evidence="1">The sequence shown here is derived from an EMBL/GenBank/DDBJ whole genome shotgun (WGS) entry which is preliminary data.</text>
</comment>
<organism evidence="1 2">
    <name type="scientific">Dioscorea alata</name>
    <name type="common">Purple yam</name>
    <dbReference type="NCBI Taxonomy" id="55571"/>
    <lineage>
        <taxon>Eukaryota</taxon>
        <taxon>Viridiplantae</taxon>
        <taxon>Streptophyta</taxon>
        <taxon>Embryophyta</taxon>
        <taxon>Tracheophyta</taxon>
        <taxon>Spermatophyta</taxon>
        <taxon>Magnoliopsida</taxon>
        <taxon>Liliopsida</taxon>
        <taxon>Dioscoreales</taxon>
        <taxon>Dioscoreaceae</taxon>
        <taxon>Dioscorea</taxon>
    </lineage>
</organism>
<evidence type="ECO:0000313" key="1">
    <source>
        <dbReference type="EMBL" id="KAH7650953.1"/>
    </source>
</evidence>
<accession>A0ACB7TR26</accession>
<reference evidence="2" key="1">
    <citation type="journal article" date="2022" name="Nat. Commun.">
        <title>Chromosome evolution and the genetic basis of agronomically important traits in greater yam.</title>
        <authorList>
            <person name="Bredeson J.V."/>
            <person name="Lyons J.B."/>
            <person name="Oniyinde I.O."/>
            <person name="Okereke N.R."/>
            <person name="Kolade O."/>
            <person name="Nnabue I."/>
            <person name="Nwadili C.O."/>
            <person name="Hribova E."/>
            <person name="Parker M."/>
            <person name="Nwogha J."/>
            <person name="Shu S."/>
            <person name="Carlson J."/>
            <person name="Kariba R."/>
            <person name="Muthemba S."/>
            <person name="Knop K."/>
            <person name="Barton G.J."/>
            <person name="Sherwood A.V."/>
            <person name="Lopez-Montes A."/>
            <person name="Asiedu R."/>
            <person name="Jamnadass R."/>
            <person name="Muchugi A."/>
            <person name="Goodstein D."/>
            <person name="Egesi C.N."/>
            <person name="Featherston J."/>
            <person name="Asfaw A."/>
            <person name="Simpson G.G."/>
            <person name="Dolezel J."/>
            <person name="Hendre P.S."/>
            <person name="Van Deynze A."/>
            <person name="Kumar P.L."/>
            <person name="Obidiegwu J.E."/>
            <person name="Bhattacharjee R."/>
            <person name="Rokhsar D.S."/>
        </authorList>
    </citation>
    <scope>NUCLEOTIDE SEQUENCE [LARGE SCALE GENOMIC DNA]</scope>
    <source>
        <strain evidence="2">cv. TDa95/00328</strain>
    </source>
</reference>
<gene>
    <name evidence="1" type="ORF">IHE45_20G025200</name>
</gene>
<dbReference type="Proteomes" id="UP000827976">
    <property type="component" value="Chromosome 20"/>
</dbReference>
<name>A0ACB7TR26_DIOAL</name>
<keyword evidence="2" id="KW-1185">Reference proteome</keyword>
<proteinExistence type="predicted"/>
<evidence type="ECO:0000313" key="2">
    <source>
        <dbReference type="Proteomes" id="UP000827976"/>
    </source>
</evidence>
<protein>
    <submittedName>
        <fullName evidence="1">Polyglutamine-binding protein 1</fullName>
    </submittedName>
</protein>
<dbReference type="EMBL" id="CM037030">
    <property type="protein sequence ID" value="KAH7650953.1"/>
    <property type="molecule type" value="Genomic_DNA"/>
</dbReference>
<sequence length="533" mass="57823">MPVDAHQISTEPKASPHTERMDADAKSSRLNVGAYPCDLSTTSQFGSVQCAGDFKDQQPIRLGETMGSRDNAVDDHKSDSTMLSNDHEFGILSYSLKSVPVGDFSKPEMMYSEGAHAIESAAQEAVLLEQEIATQKIIHDQRHAKGASAPVEDGQDILSGRHDPNALKVVLLKMTADHRVEMASKRGKLNHQDDGNLEIGNGYGVPGGGAYSAAGPLNAKSESMGSQKELPAYLKQRLKARGILKDEKDPESPISSTTTSSKLPPGWAEAKDPISGSLYFYNEKTGVTQWECPTETSSFSEPPVVLPLPEDWEEACDVSTGQRYYYNTKTSMTQWERPNSSHQFPMQHAHNIPSGHEAIRVSSHEPEYTRKCMGCGGWGIGVVQPWGFCNHCTRLQKGTVQQCSSTTDHQQQTSNKGTSKNQRSSSKPPSGKGKKESRKRGYSEDDDLDPMDPSSYSDAPRGGWVVGLKGVQPRAADTTATGPLFQQRPYPSPGAVLRKNAEIASQTKKHGSHGHMAPISKRGDGSDGLGDAD</sequence>